<evidence type="ECO:0000256" key="3">
    <source>
        <dbReference type="ARBA" id="ARBA00023239"/>
    </source>
</evidence>
<comment type="caution">
    <text evidence="6">The sequence shown here is derived from an EMBL/GenBank/DDBJ whole genome shotgun (WGS) entry which is preliminary data.</text>
</comment>
<evidence type="ECO:0000256" key="1">
    <source>
        <dbReference type="ARBA" id="ARBA00001933"/>
    </source>
</evidence>
<dbReference type="InterPro" id="IPR015422">
    <property type="entry name" value="PyrdxlP-dep_Trfase_small"/>
</dbReference>
<keyword evidence="2 5" id="KW-0663">Pyridoxal phosphate</keyword>
<dbReference type="Proteomes" id="UP001199044">
    <property type="component" value="Unassembled WGS sequence"/>
</dbReference>
<reference evidence="7" key="1">
    <citation type="submission" date="2023-07" db="EMBL/GenBank/DDBJ databases">
        <title>Molecular identification of indigenous halophilic bacteria isolated from red sea cost, biodegradation of synthetic dyes and assessment of degraded metabolite toxicity.</title>
        <authorList>
            <person name="Chaieb K."/>
            <person name="Altayb H.N."/>
        </authorList>
    </citation>
    <scope>NUCLEOTIDE SEQUENCE [LARGE SCALE GENOMIC DNA]</scope>
    <source>
        <strain evidence="7">K20</strain>
    </source>
</reference>
<dbReference type="Pfam" id="PF00282">
    <property type="entry name" value="Pyridoxal_deC"/>
    <property type="match status" value="1"/>
</dbReference>
<dbReference type="GO" id="GO:0008483">
    <property type="term" value="F:transaminase activity"/>
    <property type="evidence" value="ECO:0007669"/>
    <property type="project" value="UniProtKB-KW"/>
</dbReference>
<evidence type="ECO:0000256" key="4">
    <source>
        <dbReference type="ARBA" id="ARBA00038302"/>
    </source>
</evidence>
<keyword evidence="6" id="KW-0032">Aminotransferase</keyword>
<evidence type="ECO:0000256" key="2">
    <source>
        <dbReference type="ARBA" id="ARBA00022898"/>
    </source>
</evidence>
<keyword evidence="6" id="KW-0808">Transferase</keyword>
<dbReference type="InterPro" id="IPR002129">
    <property type="entry name" value="PyrdxlP-dep_de-COase"/>
</dbReference>
<evidence type="ECO:0000313" key="7">
    <source>
        <dbReference type="Proteomes" id="UP001199044"/>
    </source>
</evidence>
<dbReference type="InterPro" id="IPR015421">
    <property type="entry name" value="PyrdxlP-dep_Trfase_major"/>
</dbReference>
<keyword evidence="3 5" id="KW-0456">Lyase</keyword>
<dbReference type="InterPro" id="IPR050477">
    <property type="entry name" value="GrpII_AminoAcid_Decarb"/>
</dbReference>
<proteinExistence type="inferred from homology"/>
<keyword evidence="7" id="KW-1185">Reference proteome</keyword>
<dbReference type="PANTHER" id="PTHR42735:SF6">
    <property type="entry name" value="SPHINGOSINE-1-PHOSPHATE LYASE 1"/>
    <property type="match status" value="1"/>
</dbReference>
<organism evidence="6 7">
    <name type="scientific">Vibrio tritonius</name>
    <dbReference type="NCBI Taxonomy" id="1435069"/>
    <lineage>
        <taxon>Bacteria</taxon>
        <taxon>Pseudomonadati</taxon>
        <taxon>Pseudomonadota</taxon>
        <taxon>Gammaproteobacteria</taxon>
        <taxon>Vibrionales</taxon>
        <taxon>Vibrionaceae</taxon>
        <taxon>Vibrio</taxon>
    </lineage>
</organism>
<sequence length="559" mass="62714">MTTATIEHIWSDLSANTVSDTFNSKYTEVVKRFFGRDKTLWPTYQIAGLDSLIENRRHSAEFNDEHMMETLLNYSEIPAHCSDSNEPFDPIAMFAAQKTKNWEDPKAVENVISTPSDPAIHGAILATIANPNLVYSEYSGKATELERLVVRQIANLAGYDVEQASGLFTQGGTFCNLYGYLLGLRKALPGSCVQGFANQSLMMMNSQAGHYSNMTNLSLLGININDQVLRVHIDENNQMDIDHAEQQMEDCFKKGIVIPTILLTFGTTDTFAIDDVKAIYDIRERLCAQYKTSYKPHIHVDAAIGWALIFFNNYDFNANPLGINAATLDGLMALNGKVKALKYADSFTVDFQKWGYVPYTSSLIMVKNGKDFESLKHDPSYFSYFEPAMQDDTHLQSTIECSRSGVGVFSAFSALQYMGLEGYQAVIANGLQNANYLRALLEQKPNCVVVSPENHGPSVTFRLYDAKCKTEATEMFRRERDAFTSEKDMENVVHAAAFHRQNFQGRKGQVLNTNWIDSVARTAYNANGQCLYLPGEKAVFLNPFTTRQRIEEFVANIES</sequence>
<comment type="similarity">
    <text evidence="4">Belongs to the group II decarboxylase family. Sphingosine-1-phosphate lyase subfamily.</text>
</comment>
<evidence type="ECO:0000313" key="6">
    <source>
        <dbReference type="EMBL" id="MCA2018535.1"/>
    </source>
</evidence>
<protein>
    <submittedName>
        <fullName evidence="6">Aspartate aminotransferase family protein</fullName>
    </submittedName>
</protein>
<dbReference type="Gene3D" id="3.90.1150.10">
    <property type="entry name" value="Aspartate Aminotransferase, domain 1"/>
    <property type="match status" value="1"/>
</dbReference>
<dbReference type="EMBL" id="JAIWIU010000179">
    <property type="protein sequence ID" value="MCA2018535.1"/>
    <property type="molecule type" value="Genomic_DNA"/>
</dbReference>
<dbReference type="InterPro" id="IPR015424">
    <property type="entry name" value="PyrdxlP-dep_Trfase"/>
</dbReference>
<dbReference type="Gene3D" id="3.40.640.10">
    <property type="entry name" value="Type I PLP-dependent aspartate aminotransferase-like (Major domain)"/>
    <property type="match status" value="1"/>
</dbReference>
<dbReference type="SUPFAM" id="SSF53383">
    <property type="entry name" value="PLP-dependent transferases"/>
    <property type="match status" value="1"/>
</dbReference>
<evidence type="ECO:0000256" key="5">
    <source>
        <dbReference type="RuleBase" id="RU000382"/>
    </source>
</evidence>
<accession>A0ABS7YS78</accession>
<dbReference type="PANTHER" id="PTHR42735">
    <property type="match status" value="1"/>
</dbReference>
<gene>
    <name evidence="6" type="ORF">LDJ79_20640</name>
</gene>
<comment type="cofactor">
    <cofactor evidence="1 5">
        <name>pyridoxal 5'-phosphate</name>
        <dbReference type="ChEBI" id="CHEBI:597326"/>
    </cofactor>
</comment>
<name>A0ABS7YS78_9VIBR</name>